<feature type="transmembrane region" description="Helical" evidence="1">
    <location>
        <begin position="76"/>
        <end position="97"/>
    </location>
</feature>
<dbReference type="Proteomes" id="UP000008281">
    <property type="component" value="Unassembled WGS sequence"/>
</dbReference>
<keyword evidence="3" id="KW-1185">Reference proteome</keyword>
<feature type="transmembrane region" description="Helical" evidence="1">
    <location>
        <begin position="40"/>
        <end position="64"/>
    </location>
</feature>
<organism evidence="3">
    <name type="scientific">Caenorhabditis remanei</name>
    <name type="common">Caenorhabditis vulgaris</name>
    <dbReference type="NCBI Taxonomy" id="31234"/>
    <lineage>
        <taxon>Eukaryota</taxon>
        <taxon>Metazoa</taxon>
        <taxon>Ecdysozoa</taxon>
        <taxon>Nematoda</taxon>
        <taxon>Chromadorea</taxon>
        <taxon>Rhabditida</taxon>
        <taxon>Rhabditina</taxon>
        <taxon>Rhabditomorpha</taxon>
        <taxon>Rhabditoidea</taxon>
        <taxon>Rhabditidae</taxon>
        <taxon>Peloderinae</taxon>
        <taxon>Caenorhabditis</taxon>
    </lineage>
</organism>
<sequence length="154" mass="17677">MRKFIAYKLMIYAAYLFSLFIVVSTTYLRSIGYSKRVEYIVVTYFITQTTLLLFSGIFLAFRSLNQKPTSSENHMVTQIIVLAVQKCIYIPAIFFLLGFSSLEITACKIIDMLIIPVTIQLTYLGCHYKDYQFRIRISKVGSQKISTISMSSIS</sequence>
<dbReference type="HOGENOM" id="CLU_1705904_0_0_1"/>
<protein>
    <submittedName>
        <fullName evidence="2">Uncharacterized protein</fullName>
    </submittedName>
</protein>
<evidence type="ECO:0000313" key="3">
    <source>
        <dbReference type="Proteomes" id="UP000008281"/>
    </source>
</evidence>
<accession>E3MH28</accession>
<name>E3MH28_CAERE</name>
<gene>
    <name evidence="2" type="ORF">CRE_23361</name>
</gene>
<reference evidence="2" key="1">
    <citation type="submission" date="2007-07" db="EMBL/GenBank/DDBJ databases">
        <title>PCAP assembly of the Caenorhabditis remanei genome.</title>
        <authorList>
            <consortium name="The Caenorhabditis remanei Sequencing Consortium"/>
            <person name="Wilson R.K."/>
        </authorList>
    </citation>
    <scope>NUCLEOTIDE SEQUENCE [LARGE SCALE GENOMIC DNA]</scope>
    <source>
        <strain evidence="2">PB4641</strain>
    </source>
</reference>
<dbReference type="Pfam" id="PF10325">
    <property type="entry name" value="7TM_GPCR_Srz"/>
    <property type="match status" value="1"/>
</dbReference>
<feature type="transmembrane region" description="Helical" evidence="1">
    <location>
        <begin position="9"/>
        <end position="28"/>
    </location>
</feature>
<dbReference type="AlphaFoldDB" id="E3MH28"/>
<evidence type="ECO:0000256" key="1">
    <source>
        <dbReference type="SAM" id="Phobius"/>
    </source>
</evidence>
<keyword evidence="1" id="KW-0472">Membrane</keyword>
<dbReference type="InParanoid" id="E3MH28"/>
<evidence type="ECO:0000313" key="2">
    <source>
        <dbReference type="EMBL" id="EFP01747.1"/>
    </source>
</evidence>
<proteinExistence type="predicted"/>
<dbReference type="InterPro" id="IPR018817">
    <property type="entry name" value="7TM_GPCR_serpentine_rcpt_Srz"/>
</dbReference>
<dbReference type="EMBL" id="DS268444">
    <property type="protein sequence ID" value="EFP01747.1"/>
    <property type="molecule type" value="Genomic_DNA"/>
</dbReference>
<keyword evidence="1" id="KW-1133">Transmembrane helix</keyword>
<keyword evidence="1" id="KW-0812">Transmembrane</keyword>